<dbReference type="InterPro" id="IPR021140">
    <property type="entry name" value="Inh/Omp19"/>
</dbReference>
<dbReference type="Pfam" id="PF02974">
    <property type="entry name" value="Inh"/>
    <property type="match status" value="1"/>
</dbReference>
<dbReference type="Proteomes" id="UP000291088">
    <property type="component" value="Unassembled WGS sequence"/>
</dbReference>
<reference evidence="3 4" key="1">
    <citation type="submission" date="2019-01" db="EMBL/GenBank/DDBJ databases">
        <authorList>
            <person name="Deng T."/>
        </authorList>
    </citation>
    <scope>NUCLEOTIDE SEQUENCE [LARGE SCALE GENOMIC DNA]</scope>
    <source>
        <strain evidence="3 4">F8825</strain>
    </source>
</reference>
<feature type="domain" description="Alkaline proteinase inhibitor/ Outer membrane lipoprotein Omp19" evidence="2">
    <location>
        <begin position="35"/>
        <end position="123"/>
    </location>
</feature>
<accession>A0A4Q2T5F8</accession>
<name>A0A4Q2T5F8_9HYPH</name>
<evidence type="ECO:0000259" key="2">
    <source>
        <dbReference type="Pfam" id="PF02974"/>
    </source>
</evidence>
<sequence length="126" mass="13573">MTPGRLIPASASRIAWFLFAMTITLLSAKAAGAGPEQFVGRWNVQSGGTGECTVELRSERNDGRFVARATACTGALASVRAWKPVPRGLSLLGRDETVIVTFEPVRGILFGRLVDGTLVAMRRMHD</sequence>
<dbReference type="SUPFAM" id="SSF50882">
    <property type="entry name" value="beta-Barrel protease inhibitors"/>
    <property type="match status" value="1"/>
</dbReference>
<dbReference type="InterPro" id="IPR016085">
    <property type="entry name" value="Protease_inh_B-barrel_dom"/>
</dbReference>
<keyword evidence="1" id="KW-0732">Signal</keyword>
<dbReference type="EMBL" id="SDVB01000238">
    <property type="protein sequence ID" value="RYC12138.1"/>
    <property type="molecule type" value="Genomic_DNA"/>
</dbReference>
<evidence type="ECO:0000313" key="3">
    <source>
        <dbReference type="EMBL" id="RYC12138.1"/>
    </source>
</evidence>
<gene>
    <name evidence="3" type="ORF">EUU22_13855</name>
</gene>
<evidence type="ECO:0000256" key="1">
    <source>
        <dbReference type="ARBA" id="ARBA00022729"/>
    </source>
</evidence>
<dbReference type="GO" id="GO:0004866">
    <property type="term" value="F:endopeptidase inhibitor activity"/>
    <property type="evidence" value="ECO:0007669"/>
    <property type="project" value="InterPro"/>
</dbReference>
<dbReference type="RefSeq" id="WP_129332565.1">
    <property type="nucleotide sequence ID" value="NZ_SDVB01000238.1"/>
</dbReference>
<proteinExistence type="predicted"/>
<dbReference type="Gene3D" id="2.40.128.10">
    <property type="match status" value="1"/>
</dbReference>
<dbReference type="OrthoDB" id="8397223at2"/>
<organism evidence="3 4">
    <name type="scientific">Ciceribacter ferrooxidans</name>
    <dbReference type="NCBI Taxonomy" id="2509717"/>
    <lineage>
        <taxon>Bacteria</taxon>
        <taxon>Pseudomonadati</taxon>
        <taxon>Pseudomonadota</taxon>
        <taxon>Alphaproteobacteria</taxon>
        <taxon>Hyphomicrobiales</taxon>
        <taxon>Rhizobiaceae</taxon>
        <taxon>Ciceribacter</taxon>
    </lineage>
</organism>
<dbReference type="AlphaFoldDB" id="A0A4Q2T5F8"/>
<keyword evidence="4" id="KW-1185">Reference proteome</keyword>
<comment type="caution">
    <text evidence="3">The sequence shown here is derived from an EMBL/GenBank/DDBJ whole genome shotgun (WGS) entry which is preliminary data.</text>
</comment>
<evidence type="ECO:0000313" key="4">
    <source>
        <dbReference type="Proteomes" id="UP000291088"/>
    </source>
</evidence>
<protein>
    <recommendedName>
        <fullName evidence="2">Alkaline proteinase inhibitor/ Outer membrane lipoprotein Omp19 domain-containing protein</fullName>
    </recommendedName>
</protein>